<name>A0A4R8VZJ7_9MICO</name>
<dbReference type="GO" id="GO:0005886">
    <property type="term" value="C:plasma membrane"/>
    <property type="evidence" value="ECO:0007669"/>
    <property type="project" value="UniProtKB-SubCell"/>
</dbReference>
<feature type="transmembrane region" description="Helical" evidence="6">
    <location>
        <begin position="52"/>
        <end position="73"/>
    </location>
</feature>
<dbReference type="OrthoDB" id="3700425at2"/>
<evidence type="ECO:0000256" key="1">
    <source>
        <dbReference type="ARBA" id="ARBA00004141"/>
    </source>
</evidence>
<evidence type="ECO:0000256" key="2">
    <source>
        <dbReference type="ARBA" id="ARBA00009142"/>
    </source>
</evidence>
<keyword evidence="4 6" id="KW-1133">Transmembrane helix</keyword>
<feature type="transmembrane region" description="Helical" evidence="6">
    <location>
        <begin position="79"/>
        <end position="100"/>
    </location>
</feature>
<comment type="caution">
    <text evidence="7">The sequence shown here is derived from an EMBL/GenBank/DDBJ whole genome shotgun (WGS) entry which is preliminary data.</text>
</comment>
<dbReference type="Proteomes" id="UP000297907">
    <property type="component" value="Unassembled WGS sequence"/>
</dbReference>
<feature type="transmembrane region" description="Helical" evidence="6">
    <location>
        <begin position="208"/>
        <end position="232"/>
    </location>
</feature>
<dbReference type="Pfam" id="PF01925">
    <property type="entry name" value="TauE"/>
    <property type="match status" value="2"/>
</dbReference>
<dbReference type="AlphaFoldDB" id="A0A4R8VZJ7"/>
<evidence type="ECO:0000256" key="4">
    <source>
        <dbReference type="ARBA" id="ARBA00022989"/>
    </source>
</evidence>
<reference evidence="7 8" key="1">
    <citation type="submission" date="2019-03" db="EMBL/GenBank/DDBJ databases">
        <title>Genomics of glacier-inhabiting Cryobacterium strains.</title>
        <authorList>
            <person name="Liu Q."/>
            <person name="Xin Y.-H."/>
        </authorList>
    </citation>
    <scope>NUCLEOTIDE SEQUENCE [LARGE SCALE GENOMIC DNA]</scope>
    <source>
        <strain evidence="7 8">RHLS22-1</strain>
    </source>
</reference>
<comment type="similarity">
    <text evidence="2 6">Belongs to the 4-toluene sulfonate uptake permease (TSUP) (TC 2.A.102) family.</text>
</comment>
<evidence type="ECO:0000313" key="8">
    <source>
        <dbReference type="Proteomes" id="UP000297907"/>
    </source>
</evidence>
<dbReference type="EMBL" id="SOFL01000056">
    <property type="protein sequence ID" value="TFB96864.1"/>
    <property type="molecule type" value="Genomic_DNA"/>
</dbReference>
<dbReference type="PANTHER" id="PTHR43701:SF2">
    <property type="entry name" value="MEMBRANE TRANSPORTER PROTEIN YJNA-RELATED"/>
    <property type="match status" value="1"/>
</dbReference>
<evidence type="ECO:0000256" key="3">
    <source>
        <dbReference type="ARBA" id="ARBA00022692"/>
    </source>
</evidence>
<feature type="transmembrane region" description="Helical" evidence="6">
    <location>
        <begin position="107"/>
        <end position="125"/>
    </location>
</feature>
<comment type="subcellular location">
    <subcellularLocation>
        <location evidence="6">Cell membrane</location>
        <topology evidence="6">Multi-pass membrane protein</topology>
    </subcellularLocation>
    <subcellularLocation>
        <location evidence="1">Membrane</location>
        <topology evidence="1">Multi-pass membrane protein</topology>
    </subcellularLocation>
</comment>
<dbReference type="RefSeq" id="WP_134455280.1">
    <property type="nucleotide sequence ID" value="NZ_SOFL01000056.1"/>
</dbReference>
<feature type="transmembrane region" description="Helical" evidence="6">
    <location>
        <begin position="238"/>
        <end position="257"/>
    </location>
</feature>
<feature type="transmembrane region" description="Helical" evidence="6">
    <location>
        <begin position="12"/>
        <end position="45"/>
    </location>
</feature>
<organism evidence="7 8">
    <name type="scientific">Cryobacterium adonitolivorans</name>
    <dbReference type="NCBI Taxonomy" id="1259189"/>
    <lineage>
        <taxon>Bacteria</taxon>
        <taxon>Bacillati</taxon>
        <taxon>Actinomycetota</taxon>
        <taxon>Actinomycetes</taxon>
        <taxon>Micrococcales</taxon>
        <taxon>Microbacteriaceae</taxon>
        <taxon>Cryobacterium</taxon>
    </lineage>
</organism>
<dbReference type="PANTHER" id="PTHR43701">
    <property type="entry name" value="MEMBRANE TRANSPORTER PROTEIN MJ0441-RELATED"/>
    <property type="match status" value="1"/>
</dbReference>
<protein>
    <recommendedName>
        <fullName evidence="6">Probable membrane transporter protein</fullName>
    </recommendedName>
</protein>
<evidence type="ECO:0000256" key="5">
    <source>
        <dbReference type="ARBA" id="ARBA00023136"/>
    </source>
</evidence>
<keyword evidence="5 6" id="KW-0472">Membrane</keyword>
<dbReference type="InterPro" id="IPR051598">
    <property type="entry name" value="TSUP/Inactive_protease-like"/>
</dbReference>
<accession>A0A4R8VZJ7</accession>
<dbReference type="InterPro" id="IPR002781">
    <property type="entry name" value="TM_pro_TauE-like"/>
</dbReference>
<keyword evidence="8" id="KW-1185">Reference proteome</keyword>
<evidence type="ECO:0000256" key="6">
    <source>
        <dbReference type="RuleBase" id="RU363041"/>
    </source>
</evidence>
<keyword evidence="6" id="KW-1003">Cell membrane</keyword>
<keyword evidence="3 6" id="KW-0812">Transmembrane</keyword>
<feature type="transmembrane region" description="Helical" evidence="6">
    <location>
        <begin position="157"/>
        <end position="177"/>
    </location>
</feature>
<gene>
    <name evidence="7" type="ORF">E3O42_17155</name>
</gene>
<sequence>MTATRPTGAWYWTALVFTGLIGGLLSGVFGVGGGIVMVPLLIALMRMDQRRAAATSLAAIVPTSIVGSITYLVNGHIDLVAGAIIAAGAVVGSVIGTNLLRRIPLFWLRWLFIALLILVAVRMMVVEPERGAALELSWIVVLGYLALGLAMGVASGLFGIGGGVIAVPALVAVFGVSDLIAKGTSLLVLVPTSIVGTVANARARQVDLPAGLVVGVAATIAAVPGVALALLIPPRLSSILFAVLLLLAAAQLTLEALRTKRP</sequence>
<proteinExistence type="inferred from homology"/>
<evidence type="ECO:0000313" key="7">
    <source>
        <dbReference type="EMBL" id="TFB96864.1"/>
    </source>
</evidence>